<keyword evidence="1" id="KW-1133">Transmembrane helix</keyword>
<keyword evidence="1" id="KW-0812">Transmembrane</keyword>
<comment type="caution">
    <text evidence="2">The sequence shown here is derived from an EMBL/GenBank/DDBJ whole genome shotgun (WGS) entry which is preliminary data.</text>
</comment>
<keyword evidence="1" id="KW-0472">Membrane</keyword>
<reference evidence="2 3" key="1">
    <citation type="submission" date="2017-12" db="EMBL/GenBank/DDBJ databases">
        <title>The draft genome sequence of Brumimicrobium saltpan LHR20.</title>
        <authorList>
            <person name="Do Z.-J."/>
            <person name="Luo H.-R."/>
        </authorList>
    </citation>
    <scope>NUCLEOTIDE SEQUENCE [LARGE SCALE GENOMIC DNA]</scope>
    <source>
        <strain evidence="2 3">LHR20</strain>
    </source>
</reference>
<name>A0A2I0R0L6_9FLAO</name>
<feature type="transmembrane region" description="Helical" evidence="1">
    <location>
        <begin position="43"/>
        <end position="65"/>
    </location>
</feature>
<proteinExistence type="predicted"/>
<evidence type="ECO:0000256" key="1">
    <source>
        <dbReference type="SAM" id="Phobius"/>
    </source>
</evidence>
<evidence type="ECO:0000313" key="2">
    <source>
        <dbReference type="EMBL" id="PKR80128.1"/>
    </source>
</evidence>
<accession>A0A2I0R0L6</accession>
<gene>
    <name evidence="2" type="ORF">CW751_11530</name>
</gene>
<organism evidence="2 3">
    <name type="scientific">Brumimicrobium salinarum</name>
    <dbReference type="NCBI Taxonomy" id="2058658"/>
    <lineage>
        <taxon>Bacteria</taxon>
        <taxon>Pseudomonadati</taxon>
        <taxon>Bacteroidota</taxon>
        <taxon>Flavobacteriia</taxon>
        <taxon>Flavobacteriales</taxon>
        <taxon>Crocinitomicaceae</taxon>
        <taxon>Brumimicrobium</taxon>
    </lineage>
</organism>
<evidence type="ECO:0000313" key="3">
    <source>
        <dbReference type="Proteomes" id="UP000236654"/>
    </source>
</evidence>
<sequence>MQIAAPNEINAYFESINLPHIRVEEMVIFDDLQNINLNEPNTYWKLLLILALAFFILEMLIITFWKV</sequence>
<dbReference type="RefSeq" id="WP_101335186.1">
    <property type="nucleotide sequence ID" value="NZ_PJNI01000013.1"/>
</dbReference>
<dbReference type="EMBL" id="PJNI01000013">
    <property type="protein sequence ID" value="PKR80128.1"/>
    <property type="molecule type" value="Genomic_DNA"/>
</dbReference>
<dbReference type="Proteomes" id="UP000236654">
    <property type="component" value="Unassembled WGS sequence"/>
</dbReference>
<keyword evidence="3" id="KW-1185">Reference proteome</keyword>
<dbReference type="AlphaFoldDB" id="A0A2I0R0L6"/>
<protein>
    <submittedName>
        <fullName evidence="2">Uncharacterized protein</fullName>
    </submittedName>
</protein>